<reference evidence="3 4" key="1">
    <citation type="submission" date="2020-08" db="EMBL/GenBank/DDBJ databases">
        <authorList>
            <person name="Hejnol A."/>
        </authorList>
    </citation>
    <scope>NUCLEOTIDE SEQUENCE [LARGE SCALE GENOMIC DNA]</scope>
</reference>
<keyword evidence="2" id="KW-0472">Membrane</keyword>
<comment type="caution">
    <text evidence="3">The sequence shown here is derived from an EMBL/GenBank/DDBJ whole genome shotgun (WGS) entry which is preliminary data.</text>
</comment>
<accession>A0A7I8VCH7</accession>
<keyword evidence="2" id="KW-0812">Transmembrane</keyword>
<keyword evidence="4" id="KW-1185">Reference proteome</keyword>
<feature type="compositionally biased region" description="Polar residues" evidence="1">
    <location>
        <begin position="291"/>
        <end position="332"/>
    </location>
</feature>
<feature type="compositionally biased region" description="Polar residues" evidence="1">
    <location>
        <begin position="241"/>
        <end position="256"/>
    </location>
</feature>
<dbReference type="EMBL" id="CAJFCJ010000004">
    <property type="protein sequence ID" value="CAD5113847.1"/>
    <property type="molecule type" value="Genomic_DNA"/>
</dbReference>
<dbReference type="AlphaFoldDB" id="A0A7I8VCH7"/>
<proteinExistence type="predicted"/>
<evidence type="ECO:0000313" key="4">
    <source>
        <dbReference type="Proteomes" id="UP000549394"/>
    </source>
</evidence>
<gene>
    <name evidence="3" type="ORF">DGYR_LOCUS2775</name>
</gene>
<evidence type="ECO:0000256" key="1">
    <source>
        <dbReference type="SAM" id="MobiDB-lite"/>
    </source>
</evidence>
<evidence type="ECO:0000256" key="2">
    <source>
        <dbReference type="SAM" id="Phobius"/>
    </source>
</evidence>
<protein>
    <submittedName>
        <fullName evidence="3">DgyrCDS3007</fullName>
    </submittedName>
</protein>
<feature type="compositionally biased region" description="Low complexity" evidence="1">
    <location>
        <begin position="257"/>
        <end position="290"/>
    </location>
</feature>
<keyword evidence="2" id="KW-1133">Transmembrane helix</keyword>
<feature type="transmembrane region" description="Helical" evidence="2">
    <location>
        <begin position="449"/>
        <end position="468"/>
    </location>
</feature>
<feature type="compositionally biased region" description="Low complexity" evidence="1">
    <location>
        <begin position="193"/>
        <end position="238"/>
    </location>
</feature>
<feature type="compositionally biased region" description="Polar residues" evidence="1">
    <location>
        <begin position="340"/>
        <end position="389"/>
    </location>
</feature>
<name>A0A7I8VCH7_9ANNE</name>
<feature type="region of interest" description="Disordered" evidence="1">
    <location>
        <begin position="193"/>
        <end position="399"/>
    </location>
</feature>
<organism evidence="3 4">
    <name type="scientific">Dimorphilus gyrociliatus</name>
    <dbReference type="NCBI Taxonomy" id="2664684"/>
    <lineage>
        <taxon>Eukaryota</taxon>
        <taxon>Metazoa</taxon>
        <taxon>Spiralia</taxon>
        <taxon>Lophotrochozoa</taxon>
        <taxon>Annelida</taxon>
        <taxon>Polychaeta</taxon>
        <taxon>Polychaeta incertae sedis</taxon>
        <taxon>Dinophilidae</taxon>
        <taxon>Dimorphilus</taxon>
    </lineage>
</organism>
<sequence>MSIKYILNYIVLFECIISGQLAISAVGEIQGNRYFVELVSPTDINDLNTYSLGINAQVPSIFISSNNLQALSYFYVMNKVVMSAFLGKAVEEESETFSLSSGSVKVYLFKDNQLVDAYGSDETTGWNYRKGFAKRKSLENAPLIDFISSEWDVVINALTHPNDNSKCNTPFRTEMLEAPEETVITTTEEITTMVIPTTSTTASPTTSTTDNPTSSSTTDNLTTSPYITNPTTLPTTEKTTAHSSSVNPMTSSTTENPTSSYTTDDFTTSPSITSNPTTPPTTDNPTSFSSADNLTTSPSIPNPTIDNSIISSTTDNPVTRSSTGNSTTTLANSKEDPKESISTQESSSFKSTITDHSTTQKLLTTDSYSSSQTSVTPKSIESTLSVEQSSTKRKFSTTKESLPVTSSTADIKLTTDNELLRKQLDMIVQSYVGISQEETKPSEAKGGPAIFTIWLLFLVAEFGVFLLMDLKTIISQIKQLKHNIFS</sequence>
<evidence type="ECO:0000313" key="3">
    <source>
        <dbReference type="EMBL" id="CAD5113847.1"/>
    </source>
</evidence>
<dbReference type="Proteomes" id="UP000549394">
    <property type="component" value="Unassembled WGS sequence"/>
</dbReference>